<sequence>MLRGYLIGKLEENKVKINGDEWKHLICPICSGTGIAQSYAGFSDTGARTTSATCQKCMGTGIKKPNNNEEEERSW</sequence>
<proteinExistence type="predicted"/>
<reference evidence="1 2" key="1">
    <citation type="journal article" date="2016" name="Nat. Commun.">
        <title>Thousands of microbial genomes shed light on interconnected biogeochemical processes in an aquifer system.</title>
        <authorList>
            <person name="Anantharaman K."/>
            <person name="Brown C.T."/>
            <person name="Hug L.A."/>
            <person name="Sharon I."/>
            <person name="Castelle C.J."/>
            <person name="Probst A.J."/>
            <person name="Thomas B.C."/>
            <person name="Singh A."/>
            <person name="Wilkins M.J."/>
            <person name="Karaoz U."/>
            <person name="Brodie E.L."/>
            <person name="Williams K.H."/>
            <person name="Hubbard S.S."/>
            <person name="Banfield J.F."/>
        </authorList>
    </citation>
    <scope>NUCLEOTIDE SEQUENCE [LARGE SCALE GENOMIC DNA]</scope>
</reference>
<dbReference type="Proteomes" id="UP000176498">
    <property type="component" value="Unassembled WGS sequence"/>
</dbReference>
<dbReference type="EMBL" id="MHHZ01000022">
    <property type="protein sequence ID" value="OGY41085.1"/>
    <property type="molecule type" value="Genomic_DNA"/>
</dbReference>
<name>A0A1G1XLT3_9BACT</name>
<accession>A0A1G1XLT3</accession>
<evidence type="ECO:0000313" key="2">
    <source>
        <dbReference type="Proteomes" id="UP000176498"/>
    </source>
</evidence>
<protein>
    <submittedName>
        <fullName evidence="1">Uncharacterized protein</fullName>
    </submittedName>
</protein>
<dbReference type="InterPro" id="IPR036410">
    <property type="entry name" value="HSP_DnaJ_Cys-rich_dom_sf"/>
</dbReference>
<evidence type="ECO:0000313" key="1">
    <source>
        <dbReference type="EMBL" id="OGY41085.1"/>
    </source>
</evidence>
<organism evidence="1 2">
    <name type="scientific">Candidatus Buchananbacteria bacterium RBG_13_36_9</name>
    <dbReference type="NCBI Taxonomy" id="1797530"/>
    <lineage>
        <taxon>Bacteria</taxon>
        <taxon>Candidatus Buchananiibacteriota</taxon>
    </lineage>
</organism>
<gene>
    <name evidence="1" type="ORF">A2Y82_01630</name>
</gene>
<dbReference type="SUPFAM" id="SSF57938">
    <property type="entry name" value="DnaJ/Hsp40 cysteine-rich domain"/>
    <property type="match status" value="1"/>
</dbReference>
<dbReference type="AlphaFoldDB" id="A0A1G1XLT3"/>
<dbReference type="Gene3D" id="2.10.230.10">
    <property type="entry name" value="Heat shock protein DnaJ, cysteine-rich domain"/>
    <property type="match status" value="1"/>
</dbReference>
<comment type="caution">
    <text evidence="1">The sequence shown here is derived from an EMBL/GenBank/DDBJ whole genome shotgun (WGS) entry which is preliminary data.</text>
</comment>